<gene>
    <name evidence="2" type="ORF">SAMN04489727_0632</name>
</gene>
<evidence type="ECO:0008006" key="4">
    <source>
        <dbReference type="Google" id="ProtNLM"/>
    </source>
</evidence>
<keyword evidence="1" id="KW-1133">Transmembrane helix</keyword>
<dbReference type="OrthoDB" id="3387554at2"/>
<evidence type="ECO:0000256" key="1">
    <source>
        <dbReference type="SAM" id="Phobius"/>
    </source>
</evidence>
<proteinExistence type="predicted"/>
<feature type="transmembrane region" description="Helical" evidence="1">
    <location>
        <begin position="49"/>
        <end position="71"/>
    </location>
</feature>
<dbReference type="RefSeq" id="WP_091304325.1">
    <property type="nucleotide sequence ID" value="NZ_FNSO01000002.1"/>
</dbReference>
<dbReference type="NCBIfam" id="NF038083">
    <property type="entry name" value="CU044_5270_fam"/>
    <property type="match status" value="1"/>
</dbReference>
<protein>
    <recommendedName>
        <fullName evidence="4">CU044_5270 family protein</fullName>
    </recommendedName>
</protein>
<evidence type="ECO:0000313" key="3">
    <source>
        <dbReference type="Proteomes" id="UP000199622"/>
    </source>
</evidence>
<dbReference type="EMBL" id="FNSO01000002">
    <property type="protein sequence ID" value="SEB32929.1"/>
    <property type="molecule type" value="Genomic_DNA"/>
</dbReference>
<keyword evidence="3" id="KW-1185">Reference proteome</keyword>
<dbReference type="STRING" id="208445.SAMN04489727_0632"/>
<dbReference type="AlphaFoldDB" id="A0A1H4IFP3"/>
<keyword evidence="1" id="KW-0472">Membrane</keyword>
<evidence type="ECO:0000313" key="2">
    <source>
        <dbReference type="EMBL" id="SEB32929.1"/>
    </source>
</evidence>
<organism evidence="2 3">
    <name type="scientific">Amycolatopsis tolypomycina</name>
    <dbReference type="NCBI Taxonomy" id="208445"/>
    <lineage>
        <taxon>Bacteria</taxon>
        <taxon>Bacillati</taxon>
        <taxon>Actinomycetota</taxon>
        <taxon>Actinomycetes</taxon>
        <taxon>Pseudonocardiales</taxon>
        <taxon>Pseudonocardiaceae</taxon>
        <taxon>Amycolatopsis</taxon>
    </lineage>
</organism>
<keyword evidence="1" id="KW-0812">Transmembrane</keyword>
<reference evidence="3" key="1">
    <citation type="submission" date="2016-10" db="EMBL/GenBank/DDBJ databases">
        <authorList>
            <person name="Varghese N."/>
            <person name="Submissions S."/>
        </authorList>
    </citation>
    <scope>NUCLEOTIDE SEQUENCE [LARGE SCALE GENOMIC DNA]</scope>
    <source>
        <strain evidence="3">DSM 44544</strain>
    </source>
</reference>
<dbReference type="Proteomes" id="UP000199622">
    <property type="component" value="Unassembled WGS sequence"/>
</dbReference>
<accession>A0A1H4IFP3</accession>
<name>A0A1H4IFP3_9PSEU</name>
<sequence length="361" mass="37285">MTEHDVVDTALRYHHQAGPRPQPADLARIRATVLARTATARRPARRRTVAVLAVAASVAVAVAAATTISLWPERAPVTPAAAPAPARDTGAEAITAAGSVPATVELVVKRVATAQPLDLGHGGYLYTADRATSVQSATGPDGPAYYVTEDVTERWSVVAEGTAPKLVRTTRGLGAHPLTPADGAKLARYGTDYTKVTTATYDPAAHPKTAETPAAPGLGNPTPAYLASLPTDPGRLLAVLRESVDVPGPDGDRQVFKAGTGLATAADALLPPALRAALYQALAMVPGVERIPGQVDLAGRAGVAIALTAKGKRTELVIDPETSRTLGFRMVTATALDGMAPGTVVYSATKNQKVVERLGDM</sequence>
<dbReference type="InterPro" id="IPR047789">
    <property type="entry name" value="CU044_5270-like"/>
</dbReference>